<dbReference type="GO" id="GO:0032259">
    <property type="term" value="P:methylation"/>
    <property type="evidence" value="ECO:0007669"/>
    <property type="project" value="UniProtKB-KW"/>
</dbReference>
<evidence type="ECO:0000313" key="5">
    <source>
        <dbReference type="EMBL" id="EPR43004.1"/>
    </source>
</evidence>
<dbReference type="PANTHER" id="PTHR43464">
    <property type="entry name" value="METHYLTRANSFERASE"/>
    <property type="match status" value="1"/>
</dbReference>
<evidence type="ECO:0000313" key="6">
    <source>
        <dbReference type="Proteomes" id="UP000014977"/>
    </source>
</evidence>
<dbReference type="STRING" id="897.B2D07_12660"/>
<keyword evidence="5" id="KW-0830">Ubiquinone</keyword>
<keyword evidence="1 5" id="KW-0489">Methyltransferase</keyword>
<keyword evidence="6" id="KW-1185">Reference proteome</keyword>
<dbReference type="eggNOG" id="COG2227">
    <property type="taxonomic scope" value="Bacteria"/>
</dbReference>
<protein>
    <submittedName>
        <fullName evidence="5">3-demethylubiquinone-9 3-methyltransferase</fullName>
    </submittedName>
</protein>
<evidence type="ECO:0000256" key="4">
    <source>
        <dbReference type="ARBA" id="ARBA00022691"/>
    </source>
</evidence>
<keyword evidence="3" id="KW-0831">Ubiquinone biosynthesis</keyword>
<dbReference type="EMBL" id="ATHJ01000060">
    <property type="protein sequence ID" value="EPR43004.1"/>
    <property type="molecule type" value="Genomic_DNA"/>
</dbReference>
<evidence type="ECO:0000256" key="3">
    <source>
        <dbReference type="ARBA" id="ARBA00022688"/>
    </source>
</evidence>
<dbReference type="GO" id="GO:0010420">
    <property type="term" value="F:polyprenyldihydroxybenzoate methyltransferase activity"/>
    <property type="evidence" value="ECO:0007669"/>
    <property type="project" value="InterPro"/>
</dbReference>
<dbReference type="PATRIC" id="fig|1121405.3.peg.760"/>
<dbReference type="NCBIfam" id="TIGR01983">
    <property type="entry name" value="UbiG"/>
    <property type="match status" value="1"/>
</dbReference>
<evidence type="ECO:0000256" key="1">
    <source>
        <dbReference type="ARBA" id="ARBA00022603"/>
    </source>
</evidence>
<dbReference type="AlphaFoldDB" id="S7V8J4"/>
<proteinExistence type="inferred from homology"/>
<comment type="caution">
    <text evidence="5">The sequence shown here is derived from an EMBL/GenBank/DDBJ whole genome shotgun (WGS) entry which is preliminary data.</text>
</comment>
<dbReference type="InterPro" id="IPR010233">
    <property type="entry name" value="UbiG_MeTrfase"/>
</dbReference>
<dbReference type="CDD" id="cd02440">
    <property type="entry name" value="AdoMet_MTases"/>
    <property type="match status" value="1"/>
</dbReference>
<dbReference type="UniPathway" id="UPA00232"/>
<keyword evidence="2 5" id="KW-0808">Transferase</keyword>
<dbReference type="Pfam" id="PF13489">
    <property type="entry name" value="Methyltransf_23"/>
    <property type="match status" value="1"/>
</dbReference>
<dbReference type="HAMAP" id="MF_00472">
    <property type="entry name" value="UbiG"/>
    <property type="match status" value="1"/>
</dbReference>
<keyword evidence="4" id="KW-0949">S-adenosyl-L-methionine</keyword>
<name>S7V8J4_DESML</name>
<dbReference type="Proteomes" id="UP000014977">
    <property type="component" value="Unassembled WGS sequence"/>
</dbReference>
<dbReference type="SUPFAM" id="SSF53335">
    <property type="entry name" value="S-adenosyl-L-methionine-dependent methyltransferases"/>
    <property type="match status" value="1"/>
</dbReference>
<reference evidence="5 6" key="1">
    <citation type="journal article" date="2013" name="Genome Announc.">
        <title>Draft genome sequences for three mercury-methylating, sulfate-reducing bacteria.</title>
        <authorList>
            <person name="Brown S.D."/>
            <person name="Hurt R.A.Jr."/>
            <person name="Gilmour C.C."/>
            <person name="Elias D.A."/>
        </authorList>
    </citation>
    <scope>NUCLEOTIDE SEQUENCE [LARGE SCALE GENOMIC DNA]</scope>
    <source>
        <strain evidence="5 6">DSM 2059</strain>
    </source>
</reference>
<dbReference type="RefSeq" id="WP_020875781.1">
    <property type="nucleotide sequence ID" value="NZ_ATHJ01000060.1"/>
</dbReference>
<dbReference type="Gene3D" id="3.40.50.150">
    <property type="entry name" value="Vaccinia Virus protein VP39"/>
    <property type="match status" value="1"/>
</dbReference>
<dbReference type="OrthoDB" id="5522265at2"/>
<dbReference type="GO" id="GO:0061542">
    <property type="term" value="F:3-demethylubiquinol 3-O-methyltransferase activity"/>
    <property type="evidence" value="ECO:0007669"/>
    <property type="project" value="InterPro"/>
</dbReference>
<dbReference type="InterPro" id="IPR029063">
    <property type="entry name" value="SAM-dependent_MTases_sf"/>
</dbReference>
<dbReference type="PANTHER" id="PTHR43464:SF19">
    <property type="entry name" value="UBIQUINONE BIOSYNTHESIS O-METHYLTRANSFERASE, MITOCHONDRIAL"/>
    <property type="match status" value="1"/>
</dbReference>
<evidence type="ECO:0000256" key="2">
    <source>
        <dbReference type="ARBA" id="ARBA00022679"/>
    </source>
</evidence>
<organism evidence="5 6">
    <name type="scientific">Desulfococcus multivorans DSM 2059</name>
    <dbReference type="NCBI Taxonomy" id="1121405"/>
    <lineage>
        <taxon>Bacteria</taxon>
        <taxon>Pseudomonadati</taxon>
        <taxon>Thermodesulfobacteriota</taxon>
        <taxon>Desulfobacteria</taxon>
        <taxon>Desulfobacterales</taxon>
        <taxon>Desulfococcaceae</taxon>
        <taxon>Desulfococcus</taxon>
    </lineage>
</organism>
<sequence>MKQVEDPLNLDERELDKFERVADRWWDRNGVLKSLHDINPLRLGYIRERTRLRGVRVLDVGCGGGILSEALAAEGARVTGIDMGEAPLMAARRHMVLSGHAVDYRRTTVEALADAAPAAFDVVTCMELLEHVPRPASIVAACGRLVRPGGDVFFATINRNLKSFVFAIVGAEYVLRLLERGSHSFRMFVRPGELTQWAESAGLDVRNVAGLQYNPFSRRYFLNNNTRVNYLMHARRPHRR</sequence>
<gene>
    <name evidence="5" type="ORF">dsmv_1434</name>
</gene>
<accession>S7V8J4</accession>